<name>A0A8J7L9X1_9NOST</name>
<comment type="caution">
    <text evidence="1">The sequence shown here is derived from an EMBL/GenBank/DDBJ whole genome shotgun (WGS) entry which is preliminary data.</text>
</comment>
<reference evidence="1 2" key="1">
    <citation type="journal article" date="2021" name="Int. J. Syst. Evol. Microbiol.">
        <title>Amazonocrinis nigriterrae gen. nov., sp. nov., Atlanticothrix silvestris gen. nov., sp. nov. and Dendronalium phyllosphericum gen. nov., sp. nov., nostocacean cyanobacteria from Brazilian environments.</title>
        <authorList>
            <person name="Alvarenga D.O."/>
            <person name="Andreote A.P.D."/>
            <person name="Branco L.H.Z."/>
            <person name="Delbaje E."/>
            <person name="Cruz R.B."/>
            <person name="Varani A.M."/>
            <person name="Fiore M.F."/>
        </authorList>
    </citation>
    <scope>NUCLEOTIDE SEQUENCE [LARGE SCALE GENOMIC DNA]</scope>
    <source>
        <strain evidence="1 2">CENA67</strain>
    </source>
</reference>
<protein>
    <submittedName>
        <fullName evidence="1">Uncharacterized protein</fullName>
    </submittedName>
</protein>
<evidence type="ECO:0000313" key="2">
    <source>
        <dbReference type="Proteomes" id="UP000632766"/>
    </source>
</evidence>
<accession>A0A8J7L9X1</accession>
<proteinExistence type="predicted"/>
<dbReference type="Proteomes" id="UP000632766">
    <property type="component" value="Unassembled WGS sequence"/>
</dbReference>
<evidence type="ECO:0000313" key="1">
    <source>
        <dbReference type="EMBL" id="MBH8563431.1"/>
    </source>
</evidence>
<gene>
    <name evidence="1" type="ORF">I8748_14770</name>
</gene>
<keyword evidence="2" id="KW-1185">Reference proteome</keyword>
<dbReference type="RefSeq" id="WP_198125318.1">
    <property type="nucleotide sequence ID" value="NZ_JAECZC010000025.1"/>
</dbReference>
<dbReference type="EMBL" id="JAECZC010000025">
    <property type="protein sequence ID" value="MBH8563431.1"/>
    <property type="molecule type" value="Genomic_DNA"/>
</dbReference>
<dbReference type="AlphaFoldDB" id="A0A8J7L9X1"/>
<sequence>MTELLQHLIPEFDKLRDDEQNAIATRIFPDIEDERAWKIRLEAPTEDHWDRLGEILRPEISIDDRGSAPDGR</sequence>
<organism evidence="1 2">
    <name type="scientific">Amazonocrinis nigriterrae CENA67</name>
    <dbReference type="NCBI Taxonomy" id="2794033"/>
    <lineage>
        <taxon>Bacteria</taxon>
        <taxon>Bacillati</taxon>
        <taxon>Cyanobacteriota</taxon>
        <taxon>Cyanophyceae</taxon>
        <taxon>Nostocales</taxon>
        <taxon>Nostocaceae</taxon>
        <taxon>Amazonocrinis</taxon>
        <taxon>Amazonocrinis nigriterrae</taxon>
    </lineage>
</organism>